<accession>A0ABN9WPS8</accession>
<feature type="repeat" description="PPR" evidence="2">
    <location>
        <begin position="9"/>
        <end position="43"/>
    </location>
</feature>
<dbReference type="InterPro" id="IPR011990">
    <property type="entry name" value="TPR-like_helical_dom_sf"/>
</dbReference>
<dbReference type="Pfam" id="PF01535">
    <property type="entry name" value="PPR"/>
    <property type="match status" value="2"/>
</dbReference>
<sequence length="240" mass="26566">MWEARVEANTISYNAGISACEKGEQWQRALALLSEMWAAKVEPSVSATMLESARARRASNGNGRWRCWERCGRRRWRPTHQLQRCDQRVREMRAVAASAGAAQRDVGGEGEAQRHQLQRWDQREREGQAVAAGVGAAQRDERGEAGAEFSYNTGISACEKGRQWQRALALLSEMWEARVERSIVSYGSGISACGNGEQWRQALALLSEVWEARVGLDVSAAALGSARARRASSGSGRLRF</sequence>
<keyword evidence="1" id="KW-0677">Repeat</keyword>
<proteinExistence type="predicted"/>
<name>A0ABN9WPS8_9DINO</name>
<dbReference type="PANTHER" id="PTHR47447">
    <property type="entry name" value="OS03G0856100 PROTEIN"/>
    <property type="match status" value="1"/>
</dbReference>
<reference evidence="4" key="1">
    <citation type="submission" date="2023-10" db="EMBL/GenBank/DDBJ databases">
        <authorList>
            <person name="Chen Y."/>
            <person name="Shah S."/>
            <person name="Dougan E. K."/>
            <person name="Thang M."/>
            <person name="Chan C."/>
        </authorList>
    </citation>
    <scope>NUCLEOTIDE SEQUENCE [LARGE SCALE GENOMIC DNA]</scope>
</reference>
<comment type="caution">
    <text evidence="4">The sequence shown here is derived from an EMBL/GenBank/DDBJ whole genome shotgun (WGS) entry which is preliminary data.</text>
</comment>
<keyword evidence="5" id="KW-1185">Reference proteome</keyword>
<evidence type="ECO:0000313" key="4">
    <source>
        <dbReference type="EMBL" id="CAK0888683.1"/>
    </source>
</evidence>
<feature type="compositionally biased region" description="Basic and acidic residues" evidence="3">
    <location>
        <begin position="111"/>
        <end position="122"/>
    </location>
</feature>
<dbReference type="Proteomes" id="UP001189429">
    <property type="component" value="Unassembled WGS sequence"/>
</dbReference>
<dbReference type="PROSITE" id="PS51375">
    <property type="entry name" value="PPR"/>
    <property type="match status" value="1"/>
</dbReference>
<gene>
    <name evidence="4" type="ORF">PCOR1329_LOCUS69421</name>
</gene>
<evidence type="ECO:0000256" key="2">
    <source>
        <dbReference type="PROSITE-ProRule" id="PRU00708"/>
    </source>
</evidence>
<dbReference type="InterPro" id="IPR002885">
    <property type="entry name" value="PPR_rpt"/>
</dbReference>
<protein>
    <recommendedName>
        <fullName evidence="6">Pentatricopeptide repeat-containing protein</fullName>
    </recommendedName>
</protein>
<dbReference type="EMBL" id="CAUYUJ010019115">
    <property type="protein sequence ID" value="CAK0888683.1"/>
    <property type="molecule type" value="Genomic_DNA"/>
</dbReference>
<evidence type="ECO:0000256" key="3">
    <source>
        <dbReference type="SAM" id="MobiDB-lite"/>
    </source>
</evidence>
<dbReference type="PROSITE" id="PS51257">
    <property type="entry name" value="PROKAR_LIPOPROTEIN"/>
    <property type="match status" value="1"/>
</dbReference>
<evidence type="ECO:0000256" key="1">
    <source>
        <dbReference type="ARBA" id="ARBA00022737"/>
    </source>
</evidence>
<organism evidence="4 5">
    <name type="scientific">Prorocentrum cordatum</name>
    <dbReference type="NCBI Taxonomy" id="2364126"/>
    <lineage>
        <taxon>Eukaryota</taxon>
        <taxon>Sar</taxon>
        <taxon>Alveolata</taxon>
        <taxon>Dinophyceae</taxon>
        <taxon>Prorocentrales</taxon>
        <taxon>Prorocentraceae</taxon>
        <taxon>Prorocentrum</taxon>
    </lineage>
</organism>
<dbReference type="Gene3D" id="1.25.40.10">
    <property type="entry name" value="Tetratricopeptide repeat domain"/>
    <property type="match status" value="2"/>
</dbReference>
<evidence type="ECO:0008006" key="6">
    <source>
        <dbReference type="Google" id="ProtNLM"/>
    </source>
</evidence>
<feature type="region of interest" description="Disordered" evidence="3">
    <location>
        <begin position="99"/>
        <end position="122"/>
    </location>
</feature>
<evidence type="ECO:0000313" key="5">
    <source>
        <dbReference type="Proteomes" id="UP001189429"/>
    </source>
</evidence>
<dbReference type="PANTHER" id="PTHR47447:SF17">
    <property type="entry name" value="OS12G0638900 PROTEIN"/>
    <property type="match status" value="1"/>
</dbReference>